<accession>A0AAJ7WRZ5</accession>
<name>A0AAJ7WRZ5_PETMA</name>
<dbReference type="Gene3D" id="2.30.29.30">
    <property type="entry name" value="Pleckstrin-homology domain (PH domain)/Phosphotyrosine-binding domain (PTB)"/>
    <property type="match status" value="1"/>
</dbReference>
<dbReference type="PROSITE" id="PS50003">
    <property type="entry name" value="PH_DOMAIN"/>
    <property type="match status" value="1"/>
</dbReference>
<dbReference type="SMART" id="SM00233">
    <property type="entry name" value="PH"/>
    <property type="match status" value="1"/>
</dbReference>
<dbReference type="InterPro" id="IPR042986">
    <property type="entry name" value="PLEKHS1"/>
</dbReference>
<dbReference type="GeneID" id="116940598"/>
<keyword evidence="2" id="KW-1185">Reference proteome</keyword>
<dbReference type="Proteomes" id="UP001318040">
    <property type="component" value="Chromosome 9"/>
</dbReference>
<sequence length="498" mass="56905">MFLLFFSAWPADSSFHGVRLTMAKCLGENIICEGYLKKSPPPNKIVFKISISWKKRYCVLCQNEQGSYSFKYYKDEKEFKEGKPLLGEIKIGTLQELTDNPVVPNVIMHRTESVIFLKTESRELFLFAEDREETKKWYLELEKIKLSKSGHESLNVGRSPLKRVNTQIENCPQKICIQKTVSCPPCLKGGFCSCQGQVTVPLSSENVRNYEQGPSIDNAPMELITLKVPETSTCSDHSCRQTESRTVAQQETGFHHSARYMQDLDPRSYPVNTRDDKLPTGMLSDAFNRKLRNLESEKDMKEVSKCITLQDIEKIAFVKFQEQICVAGWKVDSGSALSEILHIGDWVITVGEMKPHDPEDILFFANRYAKNKIPITFARLPQGKLLFAIKTENEDWGIETEGPVIKHIKPRSVIAQHGLNLPICITDQKTVPWQITEINFHSVSLVSADKHSTQRVGWLLNKCTTELFLVLQPKDYIQGLVSEVEKMYPQKEYDTDMH</sequence>
<evidence type="ECO:0000259" key="1">
    <source>
        <dbReference type="PROSITE" id="PS50003"/>
    </source>
</evidence>
<evidence type="ECO:0000313" key="3">
    <source>
        <dbReference type="RefSeq" id="XP_032806528.1"/>
    </source>
</evidence>
<dbReference type="SUPFAM" id="SSF50729">
    <property type="entry name" value="PH domain-like"/>
    <property type="match status" value="1"/>
</dbReference>
<dbReference type="PANTHER" id="PTHR47014">
    <property type="entry name" value="PLECKSTRIN HOMOLOGY DOMAIN-CONTAINING FAMILY S MEMBER 1"/>
    <property type="match status" value="1"/>
</dbReference>
<dbReference type="InterPro" id="IPR011993">
    <property type="entry name" value="PH-like_dom_sf"/>
</dbReference>
<dbReference type="InterPro" id="IPR001849">
    <property type="entry name" value="PH_domain"/>
</dbReference>
<dbReference type="PANTHER" id="PTHR47014:SF1">
    <property type="entry name" value="PLECKSTRIN HOMOLOGY DOMAIN-CONTAINING FAMILY S MEMBER 1"/>
    <property type="match status" value="1"/>
</dbReference>
<dbReference type="Pfam" id="PF00169">
    <property type="entry name" value="PH"/>
    <property type="match status" value="1"/>
</dbReference>
<gene>
    <name evidence="3" type="primary">PLEKHS1</name>
</gene>
<dbReference type="KEGG" id="pmrn:116940598"/>
<evidence type="ECO:0000313" key="2">
    <source>
        <dbReference type="Proteomes" id="UP001318040"/>
    </source>
</evidence>
<dbReference type="RefSeq" id="XP_032806528.1">
    <property type="nucleotide sequence ID" value="XM_032950637.1"/>
</dbReference>
<organism evidence="2 3">
    <name type="scientific">Petromyzon marinus</name>
    <name type="common">Sea lamprey</name>
    <dbReference type="NCBI Taxonomy" id="7757"/>
    <lineage>
        <taxon>Eukaryota</taxon>
        <taxon>Metazoa</taxon>
        <taxon>Chordata</taxon>
        <taxon>Craniata</taxon>
        <taxon>Vertebrata</taxon>
        <taxon>Cyclostomata</taxon>
        <taxon>Hyperoartia</taxon>
        <taxon>Petromyzontiformes</taxon>
        <taxon>Petromyzontidae</taxon>
        <taxon>Petromyzon</taxon>
    </lineage>
</organism>
<proteinExistence type="predicted"/>
<protein>
    <submittedName>
        <fullName evidence="3">Pleckstrin homology domain-containing family S member 1 isoform X1</fullName>
    </submittedName>
</protein>
<reference evidence="3" key="1">
    <citation type="submission" date="2025-08" db="UniProtKB">
        <authorList>
            <consortium name="RefSeq"/>
        </authorList>
    </citation>
    <scope>IDENTIFICATION</scope>
    <source>
        <tissue evidence="3">Sperm</tissue>
    </source>
</reference>
<feature type="domain" description="PH" evidence="1">
    <location>
        <begin position="29"/>
        <end position="146"/>
    </location>
</feature>
<dbReference type="AlphaFoldDB" id="A0AAJ7WRZ5"/>